<evidence type="ECO:0000256" key="2">
    <source>
        <dbReference type="ARBA" id="ARBA00007998"/>
    </source>
</evidence>
<feature type="transmembrane region" description="Helical" evidence="8">
    <location>
        <begin position="305"/>
        <end position="322"/>
    </location>
</feature>
<feature type="transmembrane region" description="Helical" evidence="8">
    <location>
        <begin position="268"/>
        <end position="293"/>
    </location>
</feature>
<evidence type="ECO:0000313" key="10">
    <source>
        <dbReference type="Proteomes" id="UP001527099"/>
    </source>
</evidence>
<protein>
    <submittedName>
        <fullName evidence="9">Spore germination protein</fullName>
    </submittedName>
</protein>
<evidence type="ECO:0000313" key="9">
    <source>
        <dbReference type="EMBL" id="MCY9695353.1"/>
    </source>
</evidence>
<feature type="transmembrane region" description="Helical" evidence="8">
    <location>
        <begin position="39"/>
        <end position="59"/>
    </location>
</feature>
<dbReference type="PANTHER" id="PTHR34975:SF2">
    <property type="entry name" value="SPORE GERMINATION PROTEIN A2"/>
    <property type="match status" value="1"/>
</dbReference>
<evidence type="ECO:0000256" key="1">
    <source>
        <dbReference type="ARBA" id="ARBA00004141"/>
    </source>
</evidence>
<dbReference type="PANTHER" id="PTHR34975">
    <property type="entry name" value="SPORE GERMINATION PROTEIN A2"/>
    <property type="match status" value="1"/>
</dbReference>
<dbReference type="Pfam" id="PF03845">
    <property type="entry name" value="Spore_permease"/>
    <property type="match status" value="1"/>
</dbReference>
<evidence type="ECO:0000256" key="6">
    <source>
        <dbReference type="ARBA" id="ARBA00022989"/>
    </source>
</evidence>
<evidence type="ECO:0000256" key="3">
    <source>
        <dbReference type="ARBA" id="ARBA00022448"/>
    </source>
</evidence>
<feature type="transmembrane region" description="Helical" evidence="8">
    <location>
        <begin position="181"/>
        <end position="204"/>
    </location>
</feature>
<dbReference type="NCBIfam" id="TIGR00912">
    <property type="entry name" value="2A0309"/>
    <property type="match status" value="1"/>
</dbReference>
<reference evidence="9 10" key="1">
    <citation type="submission" date="2022-05" db="EMBL/GenBank/DDBJ databases">
        <title>Genome Sequencing of Bee-Associated Microbes.</title>
        <authorList>
            <person name="Dunlap C."/>
        </authorList>
    </citation>
    <scope>NUCLEOTIDE SEQUENCE [LARGE SCALE GENOMIC DNA]</scope>
    <source>
        <strain evidence="9 10">NRRL B-14421</strain>
    </source>
</reference>
<evidence type="ECO:0000256" key="8">
    <source>
        <dbReference type="SAM" id="Phobius"/>
    </source>
</evidence>
<feature type="transmembrane region" description="Helical" evidence="8">
    <location>
        <begin position="115"/>
        <end position="136"/>
    </location>
</feature>
<keyword evidence="5 8" id="KW-0812">Transmembrane</keyword>
<evidence type="ECO:0000256" key="4">
    <source>
        <dbReference type="ARBA" id="ARBA00022544"/>
    </source>
</evidence>
<keyword evidence="3" id="KW-0813">Transport</keyword>
<keyword evidence="10" id="KW-1185">Reference proteome</keyword>
<accession>A0ABT4GGN3</accession>
<comment type="caution">
    <text evidence="9">The sequence shown here is derived from an EMBL/GenBank/DDBJ whole genome shotgun (WGS) entry which is preliminary data.</text>
</comment>
<feature type="transmembrane region" description="Helical" evidence="8">
    <location>
        <begin position="216"/>
        <end position="240"/>
    </location>
</feature>
<gene>
    <name evidence="9" type="ORF">M5X19_20955</name>
</gene>
<dbReference type="RefSeq" id="WP_268616716.1">
    <property type="nucleotide sequence ID" value="NZ_JAMDMX010000067.1"/>
</dbReference>
<organism evidence="9 10">
    <name type="scientific">Paenibacillus alginolyticus</name>
    <dbReference type="NCBI Taxonomy" id="59839"/>
    <lineage>
        <taxon>Bacteria</taxon>
        <taxon>Bacillati</taxon>
        <taxon>Bacillota</taxon>
        <taxon>Bacilli</taxon>
        <taxon>Bacillales</taxon>
        <taxon>Paenibacillaceae</taxon>
        <taxon>Paenibacillus</taxon>
    </lineage>
</organism>
<name>A0ABT4GGN3_9BACL</name>
<feature type="transmembrane region" description="Helical" evidence="8">
    <location>
        <begin position="79"/>
        <end position="103"/>
    </location>
</feature>
<proteinExistence type="inferred from homology"/>
<dbReference type="InterPro" id="IPR004761">
    <property type="entry name" value="Spore_GerAB"/>
</dbReference>
<keyword evidence="7 8" id="KW-0472">Membrane</keyword>
<feature type="transmembrane region" description="Helical" evidence="8">
    <location>
        <begin position="12"/>
        <end position="33"/>
    </location>
</feature>
<feature type="transmembrane region" description="Helical" evidence="8">
    <location>
        <begin position="334"/>
        <end position="356"/>
    </location>
</feature>
<feature type="transmembrane region" description="Helical" evidence="8">
    <location>
        <begin position="143"/>
        <end position="161"/>
    </location>
</feature>
<evidence type="ECO:0000256" key="7">
    <source>
        <dbReference type="ARBA" id="ARBA00023136"/>
    </source>
</evidence>
<sequence length="371" mass="41989">MTDPEKINHGQLGFLCFSFLSGFSTLFLIEAKLVKQDVWMSNLLAIVTSIGVLWLLTFVQSQHPQLSMVEAFEKLLGKWFSKLALVIYLIYFLETGVLAYRAISWFYTTAILPNTAPNVLIILIVLVSSYSIYLGLGTLVRTVQFILPFFIVCICIVSLFILREVEINPFLPMLQSKLSVIIYGGMLSFGFPFGKAVVFGFLLSRVKNIKKTFVNLAAAVVLSGIYLLMASYLTFGALGIHLTKLSAFPFFTAIQLVKFGEYMERIEILIIAIWTIFTLFELIVLHYVFLIVIKQVFKIKETKPFIIPTGLLFYALAQISYTRMMDLAAYDFKILPFSSLLPTVIIPVLLTLLTLVRKRQRSMQDQASPIS</sequence>
<comment type="subcellular location">
    <subcellularLocation>
        <location evidence="1">Membrane</location>
        <topology evidence="1">Multi-pass membrane protein</topology>
    </subcellularLocation>
</comment>
<evidence type="ECO:0000256" key="5">
    <source>
        <dbReference type="ARBA" id="ARBA00022692"/>
    </source>
</evidence>
<dbReference type="EMBL" id="JAMDMX010000067">
    <property type="protein sequence ID" value="MCY9695353.1"/>
    <property type="molecule type" value="Genomic_DNA"/>
</dbReference>
<keyword evidence="6 8" id="KW-1133">Transmembrane helix</keyword>
<dbReference type="Proteomes" id="UP001527099">
    <property type="component" value="Unassembled WGS sequence"/>
</dbReference>
<comment type="similarity">
    <text evidence="2">Belongs to the amino acid-polyamine-organocation (APC) superfamily. Spore germination protein (SGP) (TC 2.A.3.9) family.</text>
</comment>
<keyword evidence="4" id="KW-0309">Germination</keyword>